<dbReference type="RefSeq" id="XP_021871402.1">
    <property type="nucleotide sequence ID" value="XM_022015848.1"/>
</dbReference>
<reference evidence="3 4" key="1">
    <citation type="submission" date="2017-03" db="EMBL/GenBank/DDBJ databases">
        <title>Widespread Adenine N6-methylation of Active Genes in Fungi.</title>
        <authorList>
            <consortium name="DOE Joint Genome Institute"/>
            <person name="Mondo S.J."/>
            <person name="Dannebaum R.O."/>
            <person name="Kuo R.C."/>
            <person name="Louie K.B."/>
            <person name="Bewick A.J."/>
            <person name="Labutti K."/>
            <person name="Haridas S."/>
            <person name="Kuo A."/>
            <person name="Salamov A."/>
            <person name="Ahrendt S.R."/>
            <person name="Lau R."/>
            <person name="Bowen B.P."/>
            <person name="Lipzen A."/>
            <person name="Sullivan W."/>
            <person name="Andreopoulos W.B."/>
            <person name="Clum A."/>
            <person name="Lindquist E."/>
            <person name="Daum C."/>
            <person name="Northen T.R."/>
            <person name="Ramamoorthy G."/>
            <person name="Schmitz R.J."/>
            <person name="Gryganskyi A."/>
            <person name="Culley D."/>
            <person name="Magnuson J."/>
            <person name="James T.Y."/>
            <person name="O'Malley M.A."/>
            <person name="Stajich J.E."/>
            <person name="Spatafora J.W."/>
            <person name="Visel A."/>
            <person name="Grigoriev I.V."/>
        </authorList>
    </citation>
    <scope>NUCLEOTIDE SEQUENCE [LARGE SCALE GENOMIC DNA]</scope>
    <source>
        <strain evidence="3 4">NRRL Y-17943</strain>
    </source>
</reference>
<evidence type="ECO:0000313" key="3">
    <source>
        <dbReference type="EMBL" id="ORX37364.1"/>
    </source>
</evidence>
<keyword evidence="4" id="KW-1185">Reference proteome</keyword>
<feature type="region of interest" description="Disordered" evidence="2">
    <location>
        <begin position="1"/>
        <end position="80"/>
    </location>
</feature>
<dbReference type="AlphaFoldDB" id="A0A1Y1UIP3"/>
<gene>
    <name evidence="3" type="ORF">BD324DRAFT_625854</name>
</gene>
<accession>A0A1Y1UIP3</accession>
<dbReference type="OrthoDB" id="6088208at2759"/>
<feature type="compositionally biased region" description="Polar residues" evidence="2">
    <location>
        <begin position="245"/>
        <end position="273"/>
    </location>
</feature>
<sequence>MVDRPSSASSAERRTSQIPLPTNKRSSMSLTSVLQQSNLNAVSSPKTSPTVIGPVPPGKKSPRITKRNSLAGGSSTGSIRKNANAAPLDIGQEDPAHLKAQIALLQSSLYASHQRIMDLTADMNLDTSLTASPSTTNLRPYTPMNGTDHEVFTPMTDASHILAEEDELDSPQPIGLSSLPKSKSNYDLSRDAATPGREVQPGSRKTSDGPGISRIPRASVAHARLMHDASPGGTPAEPRPANGLSHPSHSPIASTHLKSPFSAQLDSPYSPATSMDGRLSPHPGLKRSPLMGSVASTKVIDGLQTDLINTKGHVEKLKQEMRSNQRLIGSLTRQNEDLKETKERMRVEVEGLNNVISRKERLLQEVLERARSAESSLAEHLGHKKAMEDSTKKFINEMTAQVKEATLARGRAESDSSSLRDGIKSLKEAWARELKAVKEEMRAVEEAGRKEREEAMQKRQALVRTVKAQSGERANIQRLAAESAQQTEAANVKFQTQIAELRAELDRTARENKEANTTARWDRECPS</sequence>
<feature type="compositionally biased region" description="Polar residues" evidence="2">
    <location>
        <begin position="1"/>
        <end position="50"/>
    </location>
</feature>
<feature type="region of interest" description="Disordered" evidence="2">
    <location>
        <begin position="508"/>
        <end position="527"/>
    </location>
</feature>
<dbReference type="InParanoid" id="A0A1Y1UIP3"/>
<evidence type="ECO:0008006" key="5">
    <source>
        <dbReference type="Google" id="ProtNLM"/>
    </source>
</evidence>
<feature type="region of interest" description="Disordered" evidence="2">
    <location>
        <begin position="168"/>
        <end position="214"/>
    </location>
</feature>
<protein>
    <recommendedName>
        <fullName evidence="5">SWI5-dependent HO expression protein 3</fullName>
    </recommendedName>
</protein>
<dbReference type="STRING" id="4999.A0A1Y1UIP3"/>
<feature type="coiled-coil region" evidence="1">
    <location>
        <begin position="427"/>
        <end position="454"/>
    </location>
</feature>
<evidence type="ECO:0000313" key="4">
    <source>
        <dbReference type="Proteomes" id="UP000193218"/>
    </source>
</evidence>
<proteinExistence type="predicted"/>
<evidence type="ECO:0000256" key="2">
    <source>
        <dbReference type="SAM" id="MobiDB-lite"/>
    </source>
</evidence>
<feature type="region of interest" description="Disordered" evidence="2">
    <location>
        <begin position="227"/>
        <end position="287"/>
    </location>
</feature>
<keyword evidence="1" id="KW-0175">Coiled coil</keyword>
<name>A0A1Y1UIP3_9TREE</name>
<dbReference type="EMBL" id="NBSH01000006">
    <property type="protein sequence ID" value="ORX37364.1"/>
    <property type="molecule type" value="Genomic_DNA"/>
</dbReference>
<organism evidence="3 4">
    <name type="scientific">Kockovaella imperatae</name>
    <dbReference type="NCBI Taxonomy" id="4999"/>
    <lineage>
        <taxon>Eukaryota</taxon>
        <taxon>Fungi</taxon>
        <taxon>Dikarya</taxon>
        <taxon>Basidiomycota</taxon>
        <taxon>Agaricomycotina</taxon>
        <taxon>Tremellomycetes</taxon>
        <taxon>Tremellales</taxon>
        <taxon>Cuniculitremaceae</taxon>
        <taxon>Kockovaella</taxon>
    </lineage>
</organism>
<dbReference type="Proteomes" id="UP000193218">
    <property type="component" value="Unassembled WGS sequence"/>
</dbReference>
<comment type="caution">
    <text evidence="3">The sequence shown here is derived from an EMBL/GenBank/DDBJ whole genome shotgun (WGS) entry which is preliminary data.</text>
</comment>
<feature type="compositionally biased region" description="Polar residues" evidence="2">
    <location>
        <begin position="67"/>
        <end position="80"/>
    </location>
</feature>
<dbReference type="Gene3D" id="1.10.287.1490">
    <property type="match status" value="1"/>
</dbReference>
<evidence type="ECO:0000256" key="1">
    <source>
        <dbReference type="SAM" id="Coils"/>
    </source>
</evidence>
<dbReference type="GeneID" id="33557657"/>
<feature type="coiled-coil region" evidence="1">
    <location>
        <begin position="300"/>
        <end position="376"/>
    </location>
</feature>